<organism evidence="2 3">
    <name type="scientific">Streptococcus henryi</name>
    <dbReference type="NCBI Taxonomy" id="439219"/>
    <lineage>
        <taxon>Bacteria</taxon>
        <taxon>Bacillati</taxon>
        <taxon>Bacillota</taxon>
        <taxon>Bacilli</taxon>
        <taxon>Lactobacillales</taxon>
        <taxon>Streptococcaceae</taxon>
        <taxon>Streptococcus</taxon>
    </lineage>
</organism>
<protein>
    <submittedName>
        <fullName evidence="2">Uncharacterized protein</fullName>
    </submittedName>
</protein>
<reference evidence="2 3" key="1">
    <citation type="submission" date="2016-10" db="EMBL/GenBank/DDBJ databases">
        <authorList>
            <person name="de Groot N.N."/>
        </authorList>
    </citation>
    <scope>NUCLEOTIDE SEQUENCE [LARGE SCALE GENOMIC DNA]</scope>
    <source>
        <strain evidence="2 3">A-4</strain>
    </source>
</reference>
<proteinExistence type="predicted"/>
<name>A0A1G6CYQ3_9STRE</name>
<evidence type="ECO:0000313" key="2">
    <source>
        <dbReference type="EMBL" id="SDB38077.1"/>
    </source>
</evidence>
<dbReference type="EMBL" id="FMXP01000011">
    <property type="protein sequence ID" value="SDB19390.1"/>
    <property type="molecule type" value="Genomic_DNA"/>
</dbReference>
<gene>
    <name evidence="1" type="ORF">SAMN02910293_01001</name>
    <name evidence="2" type="ORF">SAMN02910293_01871</name>
</gene>
<dbReference type="EMBL" id="FMXP01000029">
    <property type="protein sequence ID" value="SDB38077.1"/>
    <property type="molecule type" value="Genomic_DNA"/>
</dbReference>
<keyword evidence="3" id="KW-1185">Reference proteome</keyword>
<evidence type="ECO:0000313" key="1">
    <source>
        <dbReference type="EMBL" id="SDB19390.1"/>
    </source>
</evidence>
<accession>A0A1G6CYQ3</accession>
<dbReference type="Proteomes" id="UP000182508">
    <property type="component" value="Unassembled WGS sequence"/>
</dbReference>
<feature type="non-terminal residue" evidence="2">
    <location>
        <position position="1"/>
    </location>
</feature>
<dbReference type="AlphaFoldDB" id="A0A1G6CYQ3"/>
<evidence type="ECO:0000313" key="3">
    <source>
        <dbReference type="Proteomes" id="UP000182508"/>
    </source>
</evidence>
<sequence>PEIKINMRKLLQKGQHDQHIIPSATIPLNGATSSPIGQMKKWI</sequence>